<proteinExistence type="inferred from homology"/>
<dbReference type="Proteomes" id="UP000694680">
    <property type="component" value="Chromosome 18"/>
</dbReference>
<dbReference type="Pfam" id="PF00498">
    <property type="entry name" value="FHA"/>
    <property type="match status" value="1"/>
</dbReference>
<keyword evidence="9" id="KW-1185">Reference proteome</keyword>
<dbReference type="Ensembl" id="ENSGWIT00000050023.1">
    <property type="protein sequence ID" value="ENSGWIP00000046208.1"/>
    <property type="gene ID" value="ENSGWIG00000022843.1"/>
</dbReference>
<feature type="domain" description="FHA" evidence="7">
    <location>
        <begin position="50"/>
        <end position="122"/>
    </location>
</feature>
<reference evidence="8" key="2">
    <citation type="submission" date="2025-08" db="UniProtKB">
        <authorList>
            <consortium name="Ensembl"/>
        </authorList>
    </citation>
    <scope>IDENTIFICATION</scope>
</reference>
<evidence type="ECO:0000313" key="8">
    <source>
        <dbReference type="Ensembl" id="ENSGWIP00000046208.1"/>
    </source>
</evidence>
<dbReference type="OrthoDB" id="9893545at2759"/>
<keyword evidence="3" id="KW-0399">Innate immunity</keyword>
<evidence type="ECO:0000313" key="9">
    <source>
        <dbReference type="Proteomes" id="UP000694680"/>
    </source>
</evidence>
<dbReference type="GO" id="GO:0045087">
    <property type="term" value="P:innate immune response"/>
    <property type="evidence" value="ECO:0007669"/>
    <property type="project" value="UniProtKB-KW"/>
</dbReference>
<dbReference type="PANTHER" id="PTHR31266">
    <property type="entry name" value="TRAF-INTERACTING PROTEIN WITH FHA DOMAIN-CONTAINING PROTEIN A FAMILY MEMBER"/>
    <property type="match status" value="1"/>
</dbReference>
<dbReference type="RefSeq" id="XP_028330464.1">
    <property type="nucleotide sequence ID" value="XM_028474663.1"/>
</dbReference>
<evidence type="ECO:0000256" key="3">
    <source>
        <dbReference type="ARBA" id="ARBA00022588"/>
    </source>
</evidence>
<dbReference type="InterPro" id="IPR033621">
    <property type="entry name" value="TIFA"/>
</dbReference>
<comment type="subcellular location">
    <subcellularLocation>
        <location evidence="1">Cytoplasm</location>
    </subcellularLocation>
</comment>
<evidence type="ECO:0000259" key="7">
    <source>
        <dbReference type="Pfam" id="PF00498"/>
    </source>
</evidence>
<evidence type="ECO:0000256" key="4">
    <source>
        <dbReference type="ARBA" id="ARBA00022859"/>
    </source>
</evidence>
<organism evidence="8 9">
    <name type="scientific">Gouania willdenowi</name>
    <name type="common">Blunt-snouted clingfish</name>
    <name type="synonym">Lepadogaster willdenowi</name>
    <dbReference type="NCBI Taxonomy" id="441366"/>
    <lineage>
        <taxon>Eukaryota</taxon>
        <taxon>Metazoa</taxon>
        <taxon>Chordata</taxon>
        <taxon>Craniata</taxon>
        <taxon>Vertebrata</taxon>
        <taxon>Euteleostomi</taxon>
        <taxon>Actinopterygii</taxon>
        <taxon>Neopterygii</taxon>
        <taxon>Teleostei</taxon>
        <taxon>Neoteleostei</taxon>
        <taxon>Acanthomorphata</taxon>
        <taxon>Ovalentaria</taxon>
        <taxon>Blenniimorphae</taxon>
        <taxon>Blenniiformes</taxon>
        <taxon>Gobiesocoidei</taxon>
        <taxon>Gobiesocidae</taxon>
        <taxon>Gobiesocinae</taxon>
        <taxon>Gouania</taxon>
    </lineage>
</organism>
<dbReference type="InterPro" id="IPR000253">
    <property type="entry name" value="FHA_dom"/>
</dbReference>
<sequence>MNVSQTMETEEDLLTCLQIKMFHPQQSSKDVYRLIPLGSRSRHSADDPLRLGRDGQTSSYILQDLKVSRKQLSLQAYRTPHNPDLLFTIQNLSQRSRLTVSNKTLGYLEKMDLPQNALVEFGEYVMVITREPGEAKATFEVEFQVLLMPPSREVSTFVERTKPVMETGLCSNGFAVEMKWNGPLETDETLPCFS</sequence>
<keyword evidence="4" id="KW-0391">Immunity</keyword>
<evidence type="ECO:0000256" key="6">
    <source>
        <dbReference type="ARBA" id="ARBA00040160"/>
    </source>
</evidence>
<dbReference type="GeneID" id="114480485"/>
<dbReference type="AlphaFoldDB" id="A0A8C5HMA3"/>
<accession>A0A8C5HMA3</accession>
<dbReference type="CTD" id="92610"/>
<dbReference type="GO" id="GO:0043123">
    <property type="term" value="P:positive regulation of canonical NF-kappaB signal transduction"/>
    <property type="evidence" value="ECO:0007669"/>
    <property type="project" value="InterPro"/>
</dbReference>
<name>A0A8C5HMA3_GOUWI</name>
<evidence type="ECO:0000256" key="5">
    <source>
        <dbReference type="ARBA" id="ARBA00038199"/>
    </source>
</evidence>
<dbReference type="InterPro" id="IPR008984">
    <property type="entry name" value="SMAD_FHA_dom_sf"/>
</dbReference>
<reference evidence="8" key="3">
    <citation type="submission" date="2025-09" db="UniProtKB">
        <authorList>
            <consortium name="Ensembl"/>
        </authorList>
    </citation>
    <scope>IDENTIFICATION</scope>
</reference>
<keyword evidence="2" id="KW-0963">Cytoplasm</keyword>
<reference evidence="8" key="1">
    <citation type="submission" date="2020-06" db="EMBL/GenBank/DDBJ databases">
        <authorList>
            <consortium name="Wellcome Sanger Institute Data Sharing"/>
        </authorList>
    </citation>
    <scope>NUCLEOTIDE SEQUENCE [LARGE SCALE GENOMIC DNA]</scope>
</reference>
<evidence type="ECO:0000256" key="2">
    <source>
        <dbReference type="ARBA" id="ARBA00022490"/>
    </source>
</evidence>
<protein>
    <recommendedName>
        <fullName evidence="6">TRAF-interacting protein with FHA domain-containing protein A</fullName>
    </recommendedName>
</protein>
<dbReference type="GO" id="GO:0005737">
    <property type="term" value="C:cytoplasm"/>
    <property type="evidence" value="ECO:0007669"/>
    <property type="project" value="UniProtKB-SubCell"/>
</dbReference>
<dbReference type="PANTHER" id="PTHR31266:SF2">
    <property type="entry name" value="TRAF-INTERACTING PROTEIN WITH FHA DOMAIN-CONTAINING PROTEIN A"/>
    <property type="match status" value="1"/>
</dbReference>
<evidence type="ECO:0000256" key="1">
    <source>
        <dbReference type="ARBA" id="ARBA00004496"/>
    </source>
</evidence>
<comment type="similarity">
    <text evidence="5">Belongs to the TIFA family.</text>
</comment>
<dbReference type="SUPFAM" id="SSF49879">
    <property type="entry name" value="SMAD/FHA domain"/>
    <property type="match status" value="1"/>
</dbReference>
<gene>
    <name evidence="8" type="primary">tifa</name>
</gene>